<evidence type="ECO:0000313" key="1">
    <source>
        <dbReference type="EMBL" id="KAL0942040.1"/>
    </source>
</evidence>
<proteinExistence type="predicted"/>
<dbReference type="Proteomes" id="UP000805649">
    <property type="component" value="Unassembled WGS sequence"/>
</dbReference>
<sequence length="484" mass="51404">MRKAHLLWLLATGAGTNAQVHMQWTTDQGAGVSPSIIGPDGPWQGVIVNVNGQDTAVYPSGSDASQLLTPEVKGLYKPADSKTAVKTGSHRGNADPWFSSVYLNGGFFGFEYYDTMTLKTGPGGVDSLKVNASIIAADDWQEQNEGNASSYMSNTGLLGLGSIKTSAHREDDNRSSLLQQLKTAGKIDRLAFGLHLGSVAQNISGSLILGGYEQNRVLGPVGSFGITEGVPLVFLRDVVMGVEKGNFSSFPASPSASHWVNPTETGQQIAKNVGAAGSAVVIPNPASPYIYLPPGICEGIANNLGLTYRKDIGLYLWNSSRPGSVSDFVNSPSYLAFVFADKTATNITVKVPFKLLNLTLEPPLVTEKVNYFPCKSIDTEYGFWQLGRAFLQAAFLGVDYDNDSLYLAQAPGPALEPSVVQKFDNEAIKSNPSSSFASTWSTSWTEASNNSASDPVKKDNAMRTGGNVGVAVAVVVFVVAALLQ</sequence>
<name>A0ACC3ZD44_COLTU</name>
<keyword evidence="2" id="KW-1185">Reference proteome</keyword>
<dbReference type="EMBL" id="VUJX02000002">
    <property type="protein sequence ID" value="KAL0942040.1"/>
    <property type="molecule type" value="Genomic_DNA"/>
</dbReference>
<evidence type="ECO:0000313" key="2">
    <source>
        <dbReference type="Proteomes" id="UP000805649"/>
    </source>
</evidence>
<organism evidence="1 2">
    <name type="scientific">Colletotrichum truncatum</name>
    <name type="common">Anthracnose fungus</name>
    <name type="synonym">Colletotrichum capsici</name>
    <dbReference type="NCBI Taxonomy" id="5467"/>
    <lineage>
        <taxon>Eukaryota</taxon>
        <taxon>Fungi</taxon>
        <taxon>Dikarya</taxon>
        <taxon>Ascomycota</taxon>
        <taxon>Pezizomycotina</taxon>
        <taxon>Sordariomycetes</taxon>
        <taxon>Hypocreomycetidae</taxon>
        <taxon>Glomerellales</taxon>
        <taxon>Glomerellaceae</taxon>
        <taxon>Colletotrichum</taxon>
        <taxon>Colletotrichum truncatum species complex</taxon>
    </lineage>
</organism>
<gene>
    <name evidence="1" type="ORF">CTRU02_204803</name>
</gene>
<protein>
    <submittedName>
        <fullName evidence="1">Uncharacterized protein</fullName>
    </submittedName>
</protein>
<accession>A0ACC3ZD44</accession>
<reference evidence="1 2" key="1">
    <citation type="journal article" date="2020" name="Phytopathology">
        <title>Genome Sequence Resources of Colletotrichum truncatum, C. plurivorum, C. musicola, and C. sojae: Four Species Pathogenic to Soybean (Glycine max).</title>
        <authorList>
            <person name="Rogerio F."/>
            <person name="Boufleur T.R."/>
            <person name="Ciampi-Guillardi M."/>
            <person name="Sukno S.A."/>
            <person name="Thon M.R."/>
            <person name="Massola Junior N.S."/>
            <person name="Baroncelli R."/>
        </authorList>
    </citation>
    <scope>NUCLEOTIDE SEQUENCE [LARGE SCALE GENOMIC DNA]</scope>
    <source>
        <strain evidence="1 2">CMES1059</strain>
    </source>
</reference>
<comment type="caution">
    <text evidence="1">The sequence shown here is derived from an EMBL/GenBank/DDBJ whole genome shotgun (WGS) entry which is preliminary data.</text>
</comment>